<protein>
    <submittedName>
        <fullName evidence="1">Uncharacterized protein</fullName>
    </submittedName>
</protein>
<reference evidence="1 2" key="1">
    <citation type="submission" date="2020-08" db="EMBL/GenBank/DDBJ databases">
        <title>Genomic Encyclopedia of Type Strains, Phase IV (KMG-IV): sequencing the most valuable type-strain genomes for metagenomic binning, comparative biology and taxonomic classification.</title>
        <authorList>
            <person name="Goeker M."/>
        </authorList>
    </citation>
    <scope>NUCLEOTIDE SEQUENCE [LARGE SCALE GENOMIC DNA]</scope>
    <source>
        <strain evidence="1 2">DSM 100039</strain>
    </source>
</reference>
<evidence type="ECO:0000313" key="1">
    <source>
        <dbReference type="EMBL" id="MBB6412305.1"/>
    </source>
</evidence>
<accession>A0A841PVB7</accession>
<evidence type="ECO:0000313" key="2">
    <source>
        <dbReference type="Proteomes" id="UP000556329"/>
    </source>
</evidence>
<dbReference type="AlphaFoldDB" id="A0A841PVB7"/>
<sequence>MSMRRLVVSSFVLVEVERLRNGVVTLTDMPR</sequence>
<gene>
    <name evidence="1" type="ORF">HNQ71_004995</name>
</gene>
<dbReference type="Proteomes" id="UP000556329">
    <property type="component" value="Unassembled WGS sequence"/>
</dbReference>
<organism evidence="1 2">
    <name type="scientific">Mesorhizobium sangaii</name>
    <dbReference type="NCBI Taxonomy" id="505389"/>
    <lineage>
        <taxon>Bacteria</taxon>
        <taxon>Pseudomonadati</taxon>
        <taxon>Pseudomonadota</taxon>
        <taxon>Alphaproteobacteria</taxon>
        <taxon>Hyphomicrobiales</taxon>
        <taxon>Phyllobacteriaceae</taxon>
        <taxon>Mesorhizobium</taxon>
    </lineage>
</organism>
<comment type="caution">
    <text evidence="1">The sequence shown here is derived from an EMBL/GenBank/DDBJ whole genome shotgun (WGS) entry which is preliminary data.</text>
</comment>
<name>A0A841PVB7_9HYPH</name>
<keyword evidence="2" id="KW-1185">Reference proteome</keyword>
<dbReference type="EMBL" id="JACHEF010000005">
    <property type="protein sequence ID" value="MBB6412305.1"/>
    <property type="molecule type" value="Genomic_DNA"/>
</dbReference>
<proteinExistence type="predicted"/>